<feature type="domain" description="CdaR GGDEF-like" evidence="4">
    <location>
        <begin position="161"/>
        <end position="272"/>
    </location>
</feature>
<dbReference type="AlphaFoldDB" id="A0A1S1RD33"/>
<feature type="domain" description="RsbT co-antagonist protein RsbRD N-terminal" evidence="3">
    <location>
        <begin position="11"/>
        <end position="151"/>
    </location>
</feature>
<evidence type="ECO:0000313" key="6">
    <source>
        <dbReference type="Proteomes" id="UP000179627"/>
    </source>
</evidence>
<dbReference type="Gene3D" id="1.10.10.2840">
    <property type="entry name" value="PucR C-terminal helix-turn-helix domain"/>
    <property type="match status" value="1"/>
</dbReference>
<comment type="caution">
    <text evidence="5">The sequence shown here is derived from an EMBL/GenBank/DDBJ whole genome shotgun (WGS) entry which is preliminary data.</text>
</comment>
<organism evidence="5 6">
    <name type="scientific">Parafrankia colletiae</name>
    <dbReference type="NCBI Taxonomy" id="573497"/>
    <lineage>
        <taxon>Bacteria</taxon>
        <taxon>Bacillati</taxon>
        <taxon>Actinomycetota</taxon>
        <taxon>Actinomycetes</taxon>
        <taxon>Frankiales</taxon>
        <taxon>Frankiaceae</taxon>
        <taxon>Parafrankia</taxon>
    </lineage>
</organism>
<sequence length="389" mass="41621">MLAIECLAGLEALTDELVGAVHAGDRPWIAAYDTVSVDDLRRGCSAYLRRVLERIAGEVSDVTDDEVAVGIGRARAEQGVPLEVMLRTFRLGGRVVWEGLLRAARRTGASSEIIGPAATVLWTVVDGMSSSLSTAYRQMQLDQLRRAERRRHAVFEDLLAGRADDAAFLQRVAGELDLPVGGRYLVIVAALSGQRSPAGRAQMVLDAHRIRSIWHERADTVVGVVPLPETSSFSSLSSDAGAALGGRAAAAHVDGGLAAVALGHRLATLALSTVSVNASGLVSIDERVPESLLVRSPELCRRLVDTWLGPVLALPVKEAKPLLDTLTAWLEADRSASVAAERLFCHRNTVLNRLHRVAVLTGRSLDGRRPFVELSLALSALELPEPPAS</sequence>
<comment type="similarity">
    <text evidence="1">Belongs to the CdaR family.</text>
</comment>
<name>A0A1S1RD33_9ACTN</name>
<proteinExistence type="inferred from homology"/>
<dbReference type="InterPro" id="IPR042070">
    <property type="entry name" value="PucR_C-HTH_sf"/>
</dbReference>
<dbReference type="PANTHER" id="PTHR33744">
    <property type="entry name" value="CARBOHYDRATE DIACID REGULATOR"/>
    <property type="match status" value="1"/>
</dbReference>
<dbReference type="InterPro" id="IPR041522">
    <property type="entry name" value="CdaR_GGDEF"/>
</dbReference>
<protein>
    <submittedName>
        <fullName evidence="5">PucR family transcriptional regulator</fullName>
    </submittedName>
</protein>
<dbReference type="OrthoDB" id="3196285at2"/>
<dbReference type="InterPro" id="IPR025751">
    <property type="entry name" value="RsbRD_N_dom"/>
</dbReference>
<dbReference type="Pfam" id="PF17853">
    <property type="entry name" value="GGDEF_2"/>
    <property type="match status" value="1"/>
</dbReference>
<evidence type="ECO:0000259" key="2">
    <source>
        <dbReference type="Pfam" id="PF13556"/>
    </source>
</evidence>
<dbReference type="InterPro" id="IPR025736">
    <property type="entry name" value="PucR_C-HTH_dom"/>
</dbReference>
<evidence type="ECO:0000256" key="1">
    <source>
        <dbReference type="ARBA" id="ARBA00006754"/>
    </source>
</evidence>
<gene>
    <name evidence="5" type="ORF">CC117_32230</name>
</gene>
<evidence type="ECO:0000259" key="4">
    <source>
        <dbReference type="Pfam" id="PF17853"/>
    </source>
</evidence>
<feature type="domain" description="PucR C-terminal helix-turn-helix" evidence="2">
    <location>
        <begin position="322"/>
        <end position="379"/>
    </location>
</feature>
<reference evidence="6" key="1">
    <citation type="submission" date="2016-07" db="EMBL/GenBank/DDBJ databases">
        <title>Sequence Frankia sp. strain CcI1.17.</title>
        <authorList>
            <person name="Ghodhbane-Gtari F."/>
            <person name="Swanson E."/>
            <person name="Gueddou A."/>
            <person name="Morris K."/>
            <person name="Hezbri K."/>
            <person name="Ktari A."/>
            <person name="Nouioui I."/>
            <person name="Abebe-Akele F."/>
            <person name="Simpson S."/>
            <person name="Thomas K."/>
            <person name="Gtari M."/>
            <person name="Tisa L.S."/>
            <person name="Hurst S."/>
        </authorList>
    </citation>
    <scope>NUCLEOTIDE SEQUENCE [LARGE SCALE GENOMIC DNA]</scope>
    <source>
        <strain evidence="6">Cc1.17</strain>
    </source>
</reference>
<evidence type="ECO:0000313" key="5">
    <source>
        <dbReference type="EMBL" id="OHV44663.1"/>
    </source>
</evidence>
<dbReference type="Proteomes" id="UP000179627">
    <property type="component" value="Unassembled WGS sequence"/>
</dbReference>
<dbReference type="RefSeq" id="WP_071082438.1">
    <property type="nucleotide sequence ID" value="NZ_MBLM01000019.1"/>
</dbReference>
<dbReference type="Pfam" id="PF14361">
    <property type="entry name" value="RsbRD_N"/>
    <property type="match status" value="1"/>
</dbReference>
<accession>A0A1S1RD33</accession>
<dbReference type="Pfam" id="PF13556">
    <property type="entry name" value="HTH_30"/>
    <property type="match status" value="1"/>
</dbReference>
<dbReference type="InterPro" id="IPR051448">
    <property type="entry name" value="CdaR-like_regulators"/>
</dbReference>
<keyword evidence="6" id="KW-1185">Reference proteome</keyword>
<evidence type="ECO:0000259" key="3">
    <source>
        <dbReference type="Pfam" id="PF14361"/>
    </source>
</evidence>
<dbReference type="EMBL" id="MBLM01000019">
    <property type="protein sequence ID" value="OHV44663.1"/>
    <property type="molecule type" value="Genomic_DNA"/>
</dbReference>
<dbReference type="PANTHER" id="PTHR33744:SF1">
    <property type="entry name" value="DNA-BINDING TRANSCRIPTIONAL ACTIVATOR ADER"/>
    <property type="match status" value="1"/>
</dbReference>